<dbReference type="Proteomes" id="UP000315235">
    <property type="component" value="Unassembled WGS sequence"/>
</dbReference>
<keyword evidence="3" id="KW-0949">S-adenosyl-L-methionine</keyword>
<evidence type="ECO:0000256" key="3">
    <source>
        <dbReference type="ARBA" id="ARBA00022691"/>
    </source>
</evidence>
<evidence type="ECO:0000256" key="1">
    <source>
        <dbReference type="ARBA" id="ARBA00022603"/>
    </source>
</evidence>
<sequence length="227" mass="24692">MDDRSPPTTEDPRLLSSWQHNAGAWTRAVREQRIESRRLATDAAILAAVRERRPARVLDMGCGEGWLCRALAEAGIDALGVDGAPALVDAARAAGGRFETVAYADWPAQPRRFGLFDAIVCNFALLDAAPGALLAALGDALAPGGALLIQTVHPWAAAGEEGYRDGWRLERFAAFGEGFAPMPWYFRTLESWFVLLNAAGLRLETVREPRHPDSGHPLSLLLVARRQ</sequence>
<dbReference type="InterPro" id="IPR029063">
    <property type="entry name" value="SAM-dependent_MTases_sf"/>
</dbReference>
<evidence type="ECO:0000256" key="2">
    <source>
        <dbReference type="ARBA" id="ARBA00022679"/>
    </source>
</evidence>
<dbReference type="PANTHER" id="PTHR43464">
    <property type="entry name" value="METHYLTRANSFERASE"/>
    <property type="match status" value="1"/>
</dbReference>
<accession>A0A553H286</accession>
<dbReference type="Gene3D" id="3.40.50.150">
    <property type="entry name" value="Vaccinia Virus protein VP39"/>
    <property type="match status" value="1"/>
</dbReference>
<protein>
    <submittedName>
        <fullName evidence="4">Class I SAM-dependent methyltransferase</fullName>
    </submittedName>
</protein>
<name>A0A553H286_9PSED</name>
<keyword evidence="2 4" id="KW-0808">Transferase</keyword>
<keyword evidence="5" id="KW-1185">Reference proteome</keyword>
<proteinExistence type="predicted"/>
<evidence type="ECO:0000313" key="4">
    <source>
        <dbReference type="EMBL" id="TRX75868.1"/>
    </source>
</evidence>
<dbReference type="CDD" id="cd02440">
    <property type="entry name" value="AdoMet_MTases"/>
    <property type="match status" value="1"/>
</dbReference>
<dbReference type="SUPFAM" id="SSF53335">
    <property type="entry name" value="S-adenosyl-L-methionine-dependent methyltransferases"/>
    <property type="match status" value="1"/>
</dbReference>
<organism evidence="4 5">
    <name type="scientific">Pseudomonas mangiferae</name>
    <dbReference type="NCBI Taxonomy" id="2593654"/>
    <lineage>
        <taxon>Bacteria</taxon>
        <taxon>Pseudomonadati</taxon>
        <taxon>Pseudomonadota</taxon>
        <taxon>Gammaproteobacteria</taxon>
        <taxon>Pseudomonadales</taxon>
        <taxon>Pseudomonadaceae</taxon>
        <taxon>Pseudomonas</taxon>
    </lineage>
</organism>
<dbReference type="GO" id="GO:0032259">
    <property type="term" value="P:methylation"/>
    <property type="evidence" value="ECO:0007669"/>
    <property type="project" value="UniProtKB-KW"/>
</dbReference>
<dbReference type="Pfam" id="PF13489">
    <property type="entry name" value="Methyltransf_23"/>
    <property type="match status" value="1"/>
</dbReference>
<evidence type="ECO:0000313" key="5">
    <source>
        <dbReference type="Proteomes" id="UP000315235"/>
    </source>
</evidence>
<dbReference type="GO" id="GO:0008168">
    <property type="term" value="F:methyltransferase activity"/>
    <property type="evidence" value="ECO:0007669"/>
    <property type="project" value="UniProtKB-KW"/>
</dbReference>
<dbReference type="RefSeq" id="WP_143487260.1">
    <property type="nucleotide sequence ID" value="NZ_VJOY01000003.1"/>
</dbReference>
<keyword evidence="1 4" id="KW-0489">Methyltransferase</keyword>
<reference evidence="4 5" key="1">
    <citation type="submission" date="2019-07" db="EMBL/GenBank/DDBJ databases">
        <title>Pseudomonas mangiferae sp. nov., isolated from bark of mango tree in Thailand.</title>
        <authorList>
            <person name="Srisuk N."/>
            <person name="Anurat P."/>
        </authorList>
    </citation>
    <scope>NUCLEOTIDE SEQUENCE [LARGE SCALE GENOMIC DNA]</scope>
    <source>
        <strain evidence="4 5">DMKU_BBB3-04</strain>
    </source>
</reference>
<dbReference type="EMBL" id="VJOY01000003">
    <property type="protein sequence ID" value="TRX75868.1"/>
    <property type="molecule type" value="Genomic_DNA"/>
</dbReference>
<comment type="caution">
    <text evidence="4">The sequence shown here is derived from an EMBL/GenBank/DDBJ whole genome shotgun (WGS) entry which is preliminary data.</text>
</comment>
<dbReference type="PANTHER" id="PTHR43464:SF19">
    <property type="entry name" value="UBIQUINONE BIOSYNTHESIS O-METHYLTRANSFERASE, MITOCHONDRIAL"/>
    <property type="match status" value="1"/>
</dbReference>
<dbReference type="OrthoDB" id="9791837at2"/>
<gene>
    <name evidence="4" type="ORF">FM069_05385</name>
</gene>
<dbReference type="AlphaFoldDB" id="A0A553H286"/>